<name>A0A382C1G5_9ZZZZ</name>
<proteinExistence type="predicted"/>
<protein>
    <recommendedName>
        <fullName evidence="1">DSP-PTPase phosphatase fused to NAD+ Kinase domain-containing protein</fullName>
    </recommendedName>
</protein>
<dbReference type="Pfam" id="PF22741">
    <property type="entry name" value="PTP-NADK"/>
    <property type="match status" value="1"/>
</dbReference>
<dbReference type="AlphaFoldDB" id="A0A382C1G5"/>
<sequence>MTRIYIMYNQMIIKRILTLILAVVITNVLAGQERLSEKVVKLTNDAILGGSEVVEGGHHISGGQPDQVVLDLLKETGYRAVVDMRRLSEDRGFDEQAAVENLGMDYYSLPVDGLQGVTFDNARRLDQLLNDIDGPVLLHCKSGNRVGALLALRASLNGASDEDALFIGKVGGMTSYEKTVRERLAE</sequence>
<evidence type="ECO:0000259" key="1">
    <source>
        <dbReference type="Pfam" id="PF22741"/>
    </source>
</evidence>
<reference evidence="2" key="1">
    <citation type="submission" date="2018-05" db="EMBL/GenBank/DDBJ databases">
        <authorList>
            <person name="Lanie J.A."/>
            <person name="Ng W.-L."/>
            <person name="Kazmierczak K.M."/>
            <person name="Andrzejewski T.M."/>
            <person name="Davidsen T.M."/>
            <person name="Wayne K.J."/>
            <person name="Tettelin H."/>
            <person name="Glass J.I."/>
            <person name="Rusch D."/>
            <person name="Podicherti R."/>
            <person name="Tsui H.-C.T."/>
            <person name="Winkler M.E."/>
        </authorList>
    </citation>
    <scope>NUCLEOTIDE SEQUENCE</scope>
</reference>
<evidence type="ECO:0000313" key="2">
    <source>
        <dbReference type="EMBL" id="SVB19910.1"/>
    </source>
</evidence>
<organism evidence="2">
    <name type="scientific">marine metagenome</name>
    <dbReference type="NCBI Taxonomy" id="408172"/>
    <lineage>
        <taxon>unclassified sequences</taxon>
        <taxon>metagenomes</taxon>
        <taxon>ecological metagenomes</taxon>
    </lineage>
</organism>
<accession>A0A382C1G5</accession>
<dbReference type="EMBL" id="UINC01032368">
    <property type="protein sequence ID" value="SVB19910.1"/>
    <property type="molecule type" value="Genomic_DNA"/>
</dbReference>
<feature type="domain" description="DSP-PTPase phosphatase fused to NAD+ Kinase" evidence="1">
    <location>
        <begin position="60"/>
        <end position="151"/>
    </location>
</feature>
<dbReference type="InterPro" id="IPR029021">
    <property type="entry name" value="Prot-tyrosine_phosphatase-like"/>
</dbReference>
<gene>
    <name evidence="2" type="ORF">METZ01_LOCUS172764</name>
</gene>
<dbReference type="InterPro" id="IPR055214">
    <property type="entry name" value="PTP-NADK"/>
</dbReference>
<dbReference type="SUPFAM" id="SSF52799">
    <property type="entry name" value="(Phosphotyrosine protein) phosphatases II"/>
    <property type="match status" value="1"/>
</dbReference>
<dbReference type="Gene3D" id="3.90.190.10">
    <property type="entry name" value="Protein tyrosine phosphatase superfamily"/>
    <property type="match status" value="1"/>
</dbReference>